<sequence length="69" mass="8153">MTPAIMRLFWDSVNQAQPNLLLNLDDDCLMSWLVDQVKQRSSLDPHQQNDLSHYISDRLPLIREMAYDH</sequence>
<reference evidence="1" key="1">
    <citation type="journal article" date="2015" name="ISME J.">
        <title>Draft Genome Sequence of Streptomyces incarnatus NRRL8089, which Produces the Nucleoside Antibiotic Sinefungin.</title>
        <authorList>
            <person name="Oshima K."/>
            <person name="Hattori M."/>
            <person name="Shimizu H."/>
            <person name="Fukuda K."/>
            <person name="Nemoto M."/>
            <person name="Inagaki K."/>
            <person name="Tamura T."/>
        </authorList>
    </citation>
    <scope>NUCLEOTIDE SEQUENCE</scope>
    <source>
        <strain evidence="1">FACHB-1277</strain>
    </source>
</reference>
<keyword evidence="2" id="KW-1185">Reference proteome</keyword>
<gene>
    <name evidence="1" type="ORF">H6F44_02410</name>
</gene>
<dbReference type="EMBL" id="JACJPY010000004">
    <property type="protein sequence ID" value="MBD2148984.1"/>
    <property type="molecule type" value="Genomic_DNA"/>
</dbReference>
<accession>A0A926Z6Q8</accession>
<proteinExistence type="predicted"/>
<reference evidence="1" key="2">
    <citation type="submission" date="2020-08" db="EMBL/GenBank/DDBJ databases">
        <authorList>
            <person name="Chen M."/>
            <person name="Teng W."/>
            <person name="Zhao L."/>
            <person name="Hu C."/>
            <person name="Zhou Y."/>
            <person name="Han B."/>
            <person name="Song L."/>
            <person name="Shu W."/>
        </authorList>
    </citation>
    <scope>NUCLEOTIDE SEQUENCE</scope>
    <source>
        <strain evidence="1">FACHB-1277</strain>
    </source>
</reference>
<dbReference type="AlphaFoldDB" id="A0A926Z6Q8"/>
<comment type="caution">
    <text evidence="1">The sequence shown here is derived from an EMBL/GenBank/DDBJ whole genome shotgun (WGS) entry which is preliminary data.</text>
</comment>
<evidence type="ECO:0000313" key="1">
    <source>
        <dbReference type="EMBL" id="MBD2148984.1"/>
    </source>
</evidence>
<organism evidence="1 2">
    <name type="scientific">Pseudanabaena cinerea FACHB-1277</name>
    <dbReference type="NCBI Taxonomy" id="2949581"/>
    <lineage>
        <taxon>Bacteria</taxon>
        <taxon>Bacillati</taxon>
        <taxon>Cyanobacteriota</taxon>
        <taxon>Cyanophyceae</taxon>
        <taxon>Pseudanabaenales</taxon>
        <taxon>Pseudanabaenaceae</taxon>
        <taxon>Pseudanabaena</taxon>
        <taxon>Pseudanabaena cinerea</taxon>
    </lineage>
</organism>
<evidence type="ECO:0000313" key="2">
    <source>
        <dbReference type="Proteomes" id="UP000631421"/>
    </source>
</evidence>
<name>A0A926Z6Q8_9CYAN</name>
<protein>
    <submittedName>
        <fullName evidence="1">Uncharacterized protein</fullName>
    </submittedName>
</protein>
<dbReference type="Proteomes" id="UP000631421">
    <property type="component" value="Unassembled WGS sequence"/>
</dbReference>
<dbReference type="RefSeq" id="WP_190349324.1">
    <property type="nucleotide sequence ID" value="NZ_JACJPY010000004.1"/>
</dbReference>